<dbReference type="EMBL" id="GBXM01003742">
    <property type="protein sequence ID" value="JAI04836.1"/>
    <property type="molecule type" value="Transcribed_RNA"/>
</dbReference>
<proteinExistence type="predicted"/>
<organism evidence="1">
    <name type="scientific">Anguilla anguilla</name>
    <name type="common">European freshwater eel</name>
    <name type="synonym">Muraena anguilla</name>
    <dbReference type="NCBI Taxonomy" id="7936"/>
    <lineage>
        <taxon>Eukaryota</taxon>
        <taxon>Metazoa</taxon>
        <taxon>Chordata</taxon>
        <taxon>Craniata</taxon>
        <taxon>Vertebrata</taxon>
        <taxon>Euteleostomi</taxon>
        <taxon>Actinopterygii</taxon>
        <taxon>Neopterygii</taxon>
        <taxon>Teleostei</taxon>
        <taxon>Anguilliformes</taxon>
        <taxon>Anguillidae</taxon>
        <taxon>Anguilla</taxon>
    </lineage>
</organism>
<sequence length="50" mass="5571">MFTFIKIVYSVAFPVTKVRHNSSLSAGNLTRNLPPYVSTKTGGNKIDRPF</sequence>
<name>A0A0E9XSM0_ANGAN</name>
<dbReference type="AlphaFoldDB" id="A0A0E9XSM0"/>
<reference evidence="1" key="1">
    <citation type="submission" date="2014-11" db="EMBL/GenBank/DDBJ databases">
        <authorList>
            <person name="Amaro Gonzalez C."/>
        </authorList>
    </citation>
    <scope>NUCLEOTIDE SEQUENCE</scope>
</reference>
<protein>
    <submittedName>
        <fullName evidence="1">Uncharacterized protein</fullName>
    </submittedName>
</protein>
<reference evidence="1" key="2">
    <citation type="journal article" date="2015" name="Fish Shellfish Immunol.">
        <title>Early steps in the European eel (Anguilla anguilla)-Vibrio vulnificus interaction in the gills: Role of the RtxA13 toxin.</title>
        <authorList>
            <person name="Callol A."/>
            <person name="Pajuelo D."/>
            <person name="Ebbesson L."/>
            <person name="Teles M."/>
            <person name="MacKenzie S."/>
            <person name="Amaro C."/>
        </authorList>
    </citation>
    <scope>NUCLEOTIDE SEQUENCE</scope>
</reference>
<accession>A0A0E9XSM0</accession>
<evidence type="ECO:0000313" key="1">
    <source>
        <dbReference type="EMBL" id="JAI04836.1"/>
    </source>
</evidence>